<name>A0ACB8EUB3_9SAUR</name>
<reference evidence="1" key="1">
    <citation type="submission" date="2021-08" db="EMBL/GenBank/DDBJ databases">
        <title>The first chromosome-level gecko genome reveals the dynamic sex chromosomes of Neotropical dwarf geckos (Sphaerodactylidae: Sphaerodactylus).</title>
        <authorList>
            <person name="Pinto B.J."/>
            <person name="Keating S.E."/>
            <person name="Gamble T."/>
        </authorList>
    </citation>
    <scope>NUCLEOTIDE SEQUENCE</scope>
    <source>
        <strain evidence="1">TG3544</strain>
    </source>
</reference>
<dbReference type="Proteomes" id="UP000827872">
    <property type="component" value="Linkage Group LG15"/>
</dbReference>
<accession>A0ACB8EUB3</accession>
<evidence type="ECO:0000313" key="2">
    <source>
        <dbReference type="Proteomes" id="UP000827872"/>
    </source>
</evidence>
<keyword evidence="2" id="KW-1185">Reference proteome</keyword>
<evidence type="ECO:0000313" key="1">
    <source>
        <dbReference type="EMBL" id="KAH7996442.1"/>
    </source>
</evidence>
<gene>
    <name evidence="1" type="ORF">K3G42_006292</name>
</gene>
<comment type="caution">
    <text evidence="1">The sequence shown here is derived from an EMBL/GenBank/DDBJ whole genome shotgun (WGS) entry which is preliminary data.</text>
</comment>
<proteinExistence type="predicted"/>
<sequence>MFPIENYRAGLASYLRKDARKDCCFELMCPGKRTYEFTAPSPEEAKDWVDHILFLLKDMRSLVIPYEEDVKEETYDDIDSFDSSNRTLKDSFQNMEEEETEEDCKEGIYEILPVLQLTTQCHRKLTLKTRR</sequence>
<protein>
    <submittedName>
        <fullName evidence="1">Uncharacterized protein</fullName>
    </submittedName>
</protein>
<dbReference type="EMBL" id="CM037628">
    <property type="protein sequence ID" value="KAH7996442.1"/>
    <property type="molecule type" value="Genomic_DNA"/>
</dbReference>
<organism evidence="1 2">
    <name type="scientific">Sphaerodactylus townsendi</name>
    <dbReference type="NCBI Taxonomy" id="933632"/>
    <lineage>
        <taxon>Eukaryota</taxon>
        <taxon>Metazoa</taxon>
        <taxon>Chordata</taxon>
        <taxon>Craniata</taxon>
        <taxon>Vertebrata</taxon>
        <taxon>Euteleostomi</taxon>
        <taxon>Lepidosauria</taxon>
        <taxon>Squamata</taxon>
        <taxon>Bifurcata</taxon>
        <taxon>Gekkota</taxon>
        <taxon>Sphaerodactylidae</taxon>
        <taxon>Sphaerodactylus</taxon>
    </lineage>
</organism>